<dbReference type="InterPro" id="IPR039379">
    <property type="entry name" value="Protoglobin_sensor_dom"/>
</dbReference>
<comment type="caution">
    <text evidence="4">The sequence shown here is derived from an EMBL/GenBank/DDBJ whole genome shotgun (WGS) entry which is preliminary data.</text>
</comment>
<dbReference type="GO" id="GO:0016020">
    <property type="term" value="C:membrane"/>
    <property type="evidence" value="ECO:0007669"/>
    <property type="project" value="InterPro"/>
</dbReference>
<dbReference type="EMBL" id="QGTQ01000031">
    <property type="protein sequence ID" value="PWV94407.1"/>
    <property type="molecule type" value="Genomic_DNA"/>
</dbReference>
<organism evidence="4 5">
    <name type="scientific">Paenibacillus cellulosilyticus</name>
    <dbReference type="NCBI Taxonomy" id="375489"/>
    <lineage>
        <taxon>Bacteria</taxon>
        <taxon>Bacillati</taxon>
        <taxon>Bacillota</taxon>
        <taxon>Bacilli</taxon>
        <taxon>Bacillales</taxon>
        <taxon>Paenibacillaceae</taxon>
        <taxon>Paenibacillus</taxon>
    </lineage>
</organism>
<evidence type="ECO:0000256" key="1">
    <source>
        <dbReference type="ARBA" id="ARBA00023224"/>
    </source>
</evidence>
<dbReference type="GO" id="GO:0007165">
    <property type="term" value="P:signal transduction"/>
    <property type="evidence" value="ECO:0007669"/>
    <property type="project" value="UniProtKB-KW"/>
</dbReference>
<dbReference type="SUPFAM" id="SSF58104">
    <property type="entry name" value="Methyl-accepting chemotaxis protein (MCP) signaling domain"/>
    <property type="match status" value="1"/>
</dbReference>
<dbReference type="PANTHER" id="PTHR32089:SF112">
    <property type="entry name" value="LYSOZYME-LIKE PROTEIN-RELATED"/>
    <property type="match status" value="1"/>
</dbReference>
<dbReference type="InterPro" id="IPR009050">
    <property type="entry name" value="Globin-like_sf"/>
</dbReference>
<dbReference type="GO" id="GO:0019825">
    <property type="term" value="F:oxygen binding"/>
    <property type="evidence" value="ECO:0007669"/>
    <property type="project" value="InterPro"/>
</dbReference>
<evidence type="ECO:0000313" key="4">
    <source>
        <dbReference type="EMBL" id="PWV94407.1"/>
    </source>
</evidence>
<protein>
    <submittedName>
        <fullName evidence="4">Heme-based aerotactic transducer</fullName>
    </submittedName>
</protein>
<evidence type="ECO:0000259" key="3">
    <source>
        <dbReference type="PROSITE" id="PS50111"/>
    </source>
</evidence>
<dbReference type="GO" id="GO:0020037">
    <property type="term" value="F:heme binding"/>
    <property type="evidence" value="ECO:0007669"/>
    <property type="project" value="InterPro"/>
</dbReference>
<dbReference type="OrthoDB" id="266313at2"/>
<feature type="domain" description="Methyl-accepting transducer" evidence="3">
    <location>
        <begin position="175"/>
        <end position="345"/>
    </location>
</feature>
<dbReference type="Gene3D" id="1.10.490.10">
    <property type="entry name" value="Globins"/>
    <property type="match status" value="1"/>
</dbReference>
<dbReference type="InterPro" id="IPR012292">
    <property type="entry name" value="Globin/Proto"/>
</dbReference>
<dbReference type="SMART" id="SM00283">
    <property type="entry name" value="MA"/>
    <property type="match status" value="1"/>
</dbReference>
<dbReference type="Pfam" id="PF00015">
    <property type="entry name" value="MCPsignal"/>
    <property type="match status" value="1"/>
</dbReference>
<evidence type="ECO:0000313" key="5">
    <source>
        <dbReference type="Proteomes" id="UP000246635"/>
    </source>
</evidence>
<keyword evidence="5" id="KW-1185">Reference proteome</keyword>
<reference evidence="4 5" key="1">
    <citation type="submission" date="2018-05" db="EMBL/GenBank/DDBJ databases">
        <title>Genomic Encyclopedia of Type Strains, Phase III (KMG-III): the genomes of soil and plant-associated and newly described type strains.</title>
        <authorList>
            <person name="Whitman W."/>
        </authorList>
    </citation>
    <scope>NUCLEOTIDE SEQUENCE [LARGE SCALE GENOMIC DNA]</scope>
    <source>
        <strain evidence="4 5">CECT 5696</strain>
    </source>
</reference>
<evidence type="ECO:0000256" key="2">
    <source>
        <dbReference type="PROSITE-ProRule" id="PRU00284"/>
    </source>
</evidence>
<dbReference type="Proteomes" id="UP000246635">
    <property type="component" value="Unassembled WGS sequence"/>
</dbReference>
<dbReference type="CDD" id="cd01068">
    <property type="entry name" value="globin_sensor"/>
    <property type="match status" value="1"/>
</dbReference>
<dbReference type="PANTHER" id="PTHR32089">
    <property type="entry name" value="METHYL-ACCEPTING CHEMOTAXIS PROTEIN MCPB"/>
    <property type="match status" value="1"/>
</dbReference>
<proteinExistence type="predicted"/>
<gene>
    <name evidence="4" type="ORF">DFQ01_13136</name>
</gene>
<dbReference type="SUPFAM" id="SSF46458">
    <property type="entry name" value="Globin-like"/>
    <property type="match status" value="1"/>
</dbReference>
<dbReference type="Pfam" id="PF11563">
    <property type="entry name" value="Protoglobin"/>
    <property type="match status" value="1"/>
</dbReference>
<dbReference type="PROSITE" id="PS50111">
    <property type="entry name" value="CHEMOTAXIS_TRANSDUC_2"/>
    <property type="match status" value="1"/>
</dbReference>
<dbReference type="InterPro" id="IPR004089">
    <property type="entry name" value="MCPsignal_dom"/>
</dbReference>
<keyword evidence="1 2" id="KW-0807">Transducer</keyword>
<accession>A0A2V2YLP5</accession>
<dbReference type="RefSeq" id="WP_110046796.1">
    <property type="nucleotide sequence ID" value="NZ_CP054612.1"/>
</dbReference>
<dbReference type="AlphaFoldDB" id="A0A2V2YLP5"/>
<name>A0A2V2YLP5_9BACL</name>
<dbReference type="InterPro" id="IPR044398">
    <property type="entry name" value="Globin-sensor_dom"/>
</dbReference>
<dbReference type="Gene3D" id="1.10.287.950">
    <property type="entry name" value="Methyl-accepting chemotaxis protein"/>
    <property type="match status" value="1"/>
</dbReference>
<sequence length="345" mass="38920">MMNTILRQTKGRVQLTGQRLQQVTYTGIREEDLSLLQEQRELFKRITNNVVDELYDRLMKEKELASLIERHSTLDRLKETQRWYFESLTDGTIDEAFFERRLHIGRIHSRIGLTTNWYLGTYMLYLDIATSWLKKESPEQWPIIVLALSKLFNLDSQIVLEAYEEGEKNKIQQMVDQKQHLLLRVNDAVQELTSMITELTASSKSMAHAAQHTAELQRSSNEQVQALNHHLKAIGELGSAMKDVSDQTHLIGLNASIEAARAGDEGRGFAVVANEIRKLAASSKSSLDVIQSKLIDINNSLKHVSSGSDATLKLAEGQAASSQELASFIQMIESVASELGKLQQQ</sequence>